<evidence type="ECO:0000256" key="9">
    <source>
        <dbReference type="SAM" id="Phobius"/>
    </source>
</evidence>
<dbReference type="FunFam" id="1.25.40.20:FF:000876">
    <property type="entry name" value="Protein phosphatase 1 regulatory subunit 12A"/>
    <property type="match status" value="1"/>
</dbReference>
<dbReference type="Proteomes" id="UP000314982">
    <property type="component" value="Unassembled WGS sequence"/>
</dbReference>
<keyword evidence="12" id="KW-1185">Reference proteome</keyword>
<proteinExistence type="predicted"/>
<feature type="region of interest" description="Disordered" evidence="8">
    <location>
        <begin position="323"/>
        <end position="387"/>
    </location>
</feature>
<dbReference type="Pfam" id="PF12796">
    <property type="entry name" value="Ank_2"/>
    <property type="match status" value="2"/>
</dbReference>
<dbReference type="GO" id="GO:0004857">
    <property type="term" value="F:enzyme inhibitor activity"/>
    <property type="evidence" value="ECO:0007669"/>
    <property type="project" value="TreeGrafter"/>
</dbReference>
<dbReference type="PROSITE" id="PS50297">
    <property type="entry name" value="ANK_REP_REGION"/>
    <property type="match status" value="4"/>
</dbReference>
<protein>
    <recommendedName>
        <fullName evidence="5">Protein phosphatase 1 regulatory subunit</fullName>
    </recommendedName>
</protein>
<name>A0A4W5NY79_9TELE</name>
<feature type="compositionally biased region" description="Low complexity" evidence="8">
    <location>
        <begin position="416"/>
        <end position="427"/>
    </location>
</feature>
<feature type="compositionally biased region" description="Basic and acidic residues" evidence="8">
    <location>
        <begin position="323"/>
        <end position="333"/>
    </location>
</feature>
<dbReference type="SMART" id="SM00248">
    <property type="entry name" value="ANK"/>
    <property type="match status" value="6"/>
</dbReference>
<dbReference type="Ensembl" id="ENSHHUT00000056181.1">
    <property type="protein sequence ID" value="ENSHHUP00000054295.1"/>
    <property type="gene ID" value="ENSHHUG00000032498.1"/>
</dbReference>
<keyword evidence="9" id="KW-0812">Transmembrane</keyword>
<evidence type="ECO:0000313" key="11">
    <source>
        <dbReference type="Ensembl" id="ENSHHUP00000054295.1"/>
    </source>
</evidence>
<feature type="compositionally biased region" description="Basic and acidic residues" evidence="8">
    <location>
        <begin position="364"/>
        <end position="378"/>
    </location>
</feature>
<keyword evidence="9" id="KW-1133">Transmembrane helix</keyword>
<feature type="compositionally biased region" description="Acidic residues" evidence="8">
    <location>
        <begin position="351"/>
        <end position="363"/>
    </location>
</feature>
<comment type="subcellular location">
    <subcellularLocation>
        <location evidence="1 5">Cytoplasm</location>
    </subcellularLocation>
</comment>
<keyword evidence="2 5" id="KW-0963">Cytoplasm</keyword>
<dbReference type="PANTHER" id="PTHR24179">
    <property type="entry name" value="PROTEIN PHOSPHATASE 1 REGULATORY SUBUNIT 12"/>
    <property type="match status" value="1"/>
</dbReference>
<keyword evidence="3" id="KW-0677">Repeat</keyword>
<keyword evidence="9" id="KW-0472">Membrane</keyword>
<accession>A0A4W5NY79</accession>
<dbReference type="Pfam" id="PF15898">
    <property type="entry name" value="PRKG1_interact"/>
    <property type="match status" value="1"/>
</dbReference>
<feature type="repeat" description="ANK" evidence="6">
    <location>
        <begin position="72"/>
        <end position="104"/>
    </location>
</feature>
<dbReference type="FunFam" id="1.25.40.20:FF:000004">
    <property type="entry name" value="Phosphatase 1 regulatory subunit 12A"/>
    <property type="match status" value="1"/>
</dbReference>
<evidence type="ECO:0000256" key="7">
    <source>
        <dbReference type="SAM" id="Coils"/>
    </source>
</evidence>
<evidence type="ECO:0000313" key="12">
    <source>
        <dbReference type="Proteomes" id="UP000314982"/>
    </source>
</evidence>
<dbReference type="CDD" id="cd21945">
    <property type="entry name" value="IPD_PPP1R12C"/>
    <property type="match status" value="1"/>
</dbReference>
<dbReference type="Gene3D" id="6.10.140.390">
    <property type="match status" value="1"/>
</dbReference>
<evidence type="ECO:0000256" key="3">
    <source>
        <dbReference type="ARBA" id="ARBA00022737"/>
    </source>
</evidence>
<evidence type="ECO:0000256" key="5">
    <source>
        <dbReference type="PIRNR" id="PIRNR038141"/>
    </source>
</evidence>
<reference evidence="11" key="2">
    <citation type="submission" date="2025-08" db="UniProtKB">
        <authorList>
            <consortium name="Ensembl"/>
        </authorList>
    </citation>
    <scope>IDENTIFICATION</scope>
</reference>
<dbReference type="GO" id="GO:0007165">
    <property type="term" value="P:signal transduction"/>
    <property type="evidence" value="ECO:0007669"/>
    <property type="project" value="InterPro"/>
</dbReference>
<dbReference type="InterPro" id="IPR036770">
    <property type="entry name" value="Ankyrin_rpt-contain_sf"/>
</dbReference>
<evidence type="ECO:0000256" key="1">
    <source>
        <dbReference type="ARBA" id="ARBA00004496"/>
    </source>
</evidence>
<feature type="repeat" description="ANK" evidence="6">
    <location>
        <begin position="231"/>
        <end position="263"/>
    </location>
</feature>
<dbReference type="PROSITE" id="PS50088">
    <property type="entry name" value="ANK_REPEAT"/>
    <property type="match status" value="4"/>
</dbReference>
<dbReference type="GO" id="GO:0019901">
    <property type="term" value="F:protein kinase binding"/>
    <property type="evidence" value="ECO:0007669"/>
    <property type="project" value="InterPro"/>
</dbReference>
<evidence type="ECO:0000256" key="6">
    <source>
        <dbReference type="PROSITE-ProRule" id="PRU00023"/>
    </source>
</evidence>
<dbReference type="PRINTS" id="PR01415">
    <property type="entry name" value="ANKYRIN"/>
</dbReference>
<reference evidence="12" key="1">
    <citation type="submission" date="2018-06" db="EMBL/GenBank/DDBJ databases">
        <title>Genome assembly of Danube salmon.</title>
        <authorList>
            <person name="Macqueen D.J."/>
            <person name="Gundappa M.K."/>
        </authorList>
    </citation>
    <scope>NUCLEOTIDE SEQUENCE [LARGE SCALE GENOMIC DNA]</scope>
</reference>
<feature type="repeat" description="ANK" evidence="6">
    <location>
        <begin position="198"/>
        <end position="230"/>
    </location>
</feature>
<dbReference type="Gene3D" id="1.25.40.20">
    <property type="entry name" value="Ankyrin repeat-containing domain"/>
    <property type="match status" value="2"/>
</dbReference>
<dbReference type="GO" id="GO:0030018">
    <property type="term" value="C:Z disc"/>
    <property type="evidence" value="ECO:0007669"/>
    <property type="project" value="TreeGrafter"/>
</dbReference>
<dbReference type="Gene3D" id="6.10.250.1820">
    <property type="match status" value="1"/>
</dbReference>
<feature type="coiled-coil region" evidence="7">
    <location>
        <begin position="775"/>
        <end position="816"/>
    </location>
</feature>
<feature type="repeat" description="ANK" evidence="6">
    <location>
        <begin position="105"/>
        <end position="137"/>
    </location>
</feature>
<sequence>MKMADAKQKRNEQLKRWLGSETDIEPPILKKKKTKVKFDDGAVFLAACSSGDTEEVLRMIDRGADINYANVDGLTALHQACIDDNVDMVTFLVEHGAAINQPDNEGWIPLHAAASCGYIDIAEYLIGQGASVGVVNSEGETPLDIAEEEAMEELLKNEINRQGVDIEAARKEEERIMLRDARQWLNSGTINDVRHAKSGGTALHVAAAKGYTEVLKLLIQAGYDVNIKDFDGWTPLHAASHWGKEEACKILVENLCDMDLINKVGQTAFDVADEDVLGYLEELQKKQNLVSYLIIINPCRLKVPNIVCVCSSKETLLLEPEKPAPRIETLEPEKVDEEEEGKKDQESSCSSEEEEEEDSESETEADKQEDDKTKKSDESPASWRLGLRKTGSYGALAEITATKEAQKEKDTAGVMRSASSPRLSSSLDNKDKEKEKDKGSRLAYVAPTIPRRLASTSDIDEKENRDSAASLVRSGSYTRRRWDDELKNSEGSICHFRFGYLLEQLSLITTMSIILILTCGFSLFLFKVVPHACRCLCCRSYLTPVRDEESESQRKARSRHARQSRRSTQGVTLTDLQEAEKTIGRSRPTRTREEEKEEKEKQDKEKQEEKETGETKEDDYRSRYRSFEEVCDGFPKSYLQCSIIYLEIQHMSLLLMCKLTITFEKKQEEEEEKEGEDKSQPRSIRDRRRPREKRRSTGVSFWTQDGVLYGCVNIRYGQEDTVELSVHVFILFRNESSTSSSDRYDHLGSRGYGEGRRSFSSRLDRDDSTDYKKLYEQILAENEKLKSQLHDTDLQLNDLKLQLEKATQRQERFADRSQLEMEKRVTSRPQFQLGGMVL</sequence>
<dbReference type="PIRSF" id="PIRSF038141">
    <property type="entry name" value="PP1_12ABC_vert"/>
    <property type="match status" value="1"/>
</dbReference>
<feature type="transmembrane region" description="Helical" evidence="9">
    <location>
        <begin position="505"/>
        <end position="526"/>
    </location>
</feature>
<dbReference type="PANTHER" id="PTHR24179:SF20">
    <property type="entry name" value="PROTEIN PHOSPHATASE 1 REGULATORY SUBUNIT 12A"/>
    <property type="match status" value="1"/>
</dbReference>
<dbReference type="SUPFAM" id="SSF48403">
    <property type="entry name" value="Ankyrin repeat"/>
    <property type="match status" value="1"/>
</dbReference>
<feature type="compositionally biased region" description="Basic and acidic residues" evidence="8">
    <location>
        <begin position="428"/>
        <end position="440"/>
    </location>
</feature>
<dbReference type="InterPro" id="IPR051226">
    <property type="entry name" value="PP1_Regulatory_Subunit"/>
</dbReference>
<evidence type="ECO:0000259" key="10">
    <source>
        <dbReference type="Pfam" id="PF15898"/>
    </source>
</evidence>
<feature type="region of interest" description="Disordered" evidence="8">
    <location>
        <begin position="667"/>
        <end position="692"/>
    </location>
</feature>
<reference evidence="11" key="3">
    <citation type="submission" date="2025-09" db="UniProtKB">
        <authorList>
            <consortium name="Ensembl"/>
        </authorList>
    </citation>
    <scope>IDENTIFICATION</scope>
</reference>
<feature type="region of interest" description="Disordered" evidence="8">
    <location>
        <begin position="401"/>
        <end position="441"/>
    </location>
</feature>
<comment type="subunit">
    <text evidence="5">PP1 comprises a catalytic subunit, and one or several targeting or regulatory subunits.</text>
</comment>
<feature type="compositionally biased region" description="Basic residues" evidence="8">
    <location>
        <begin position="555"/>
        <end position="565"/>
    </location>
</feature>
<keyword evidence="4 6" id="KW-0040">ANK repeat</keyword>
<dbReference type="InterPro" id="IPR017401">
    <property type="entry name" value="MYPT1/MYPT2/Mbs85"/>
</dbReference>
<keyword evidence="7" id="KW-0175">Coiled coil</keyword>
<dbReference type="InterPro" id="IPR031775">
    <property type="entry name" value="PRKG1_interact"/>
</dbReference>
<feature type="region of interest" description="Disordered" evidence="8">
    <location>
        <begin position="549"/>
        <end position="619"/>
    </location>
</feature>
<organism evidence="11 12">
    <name type="scientific">Hucho hucho</name>
    <name type="common">huchen</name>
    <dbReference type="NCBI Taxonomy" id="62062"/>
    <lineage>
        <taxon>Eukaryota</taxon>
        <taxon>Metazoa</taxon>
        <taxon>Chordata</taxon>
        <taxon>Craniata</taxon>
        <taxon>Vertebrata</taxon>
        <taxon>Euteleostomi</taxon>
        <taxon>Actinopterygii</taxon>
        <taxon>Neopterygii</taxon>
        <taxon>Teleostei</taxon>
        <taxon>Protacanthopterygii</taxon>
        <taxon>Salmoniformes</taxon>
        <taxon>Salmonidae</taxon>
        <taxon>Salmoninae</taxon>
        <taxon>Hucho</taxon>
    </lineage>
</organism>
<dbReference type="AlphaFoldDB" id="A0A4W5NY79"/>
<feature type="domain" description="cGMP-dependent protein kinase interacting" evidence="10">
    <location>
        <begin position="770"/>
        <end position="824"/>
    </location>
</feature>
<evidence type="ECO:0000256" key="2">
    <source>
        <dbReference type="ARBA" id="ARBA00022490"/>
    </source>
</evidence>
<dbReference type="GeneTree" id="ENSGT00940000156120"/>
<feature type="compositionally biased region" description="Basic and acidic residues" evidence="8">
    <location>
        <begin position="590"/>
        <end position="619"/>
    </location>
</feature>
<evidence type="ECO:0000256" key="8">
    <source>
        <dbReference type="SAM" id="MobiDB-lite"/>
    </source>
</evidence>
<dbReference type="GO" id="GO:0019208">
    <property type="term" value="F:phosphatase regulator activity"/>
    <property type="evidence" value="ECO:0007669"/>
    <property type="project" value="UniProtKB-UniRule"/>
</dbReference>
<evidence type="ECO:0000256" key="4">
    <source>
        <dbReference type="ARBA" id="ARBA00023043"/>
    </source>
</evidence>
<dbReference type="InterPro" id="IPR002110">
    <property type="entry name" value="Ankyrin_rpt"/>
</dbReference>
<feature type="compositionally biased region" description="Basic and acidic residues" evidence="8">
    <location>
        <begin position="675"/>
        <end position="684"/>
    </location>
</feature>
<dbReference type="GO" id="GO:0031672">
    <property type="term" value="C:A band"/>
    <property type="evidence" value="ECO:0007669"/>
    <property type="project" value="TreeGrafter"/>
</dbReference>